<name>A0ABR2TF68_9ROSI</name>
<dbReference type="SUPFAM" id="SSF57850">
    <property type="entry name" value="RING/U-box"/>
    <property type="match status" value="1"/>
</dbReference>
<feature type="region of interest" description="Disordered" evidence="12">
    <location>
        <begin position="149"/>
        <end position="172"/>
    </location>
</feature>
<feature type="region of interest" description="Disordered" evidence="12">
    <location>
        <begin position="349"/>
        <end position="445"/>
    </location>
</feature>
<dbReference type="PROSITE" id="PS50089">
    <property type="entry name" value="ZF_RING_2"/>
    <property type="match status" value="1"/>
</dbReference>
<evidence type="ECO:0000256" key="9">
    <source>
        <dbReference type="ARBA" id="ARBA00022833"/>
    </source>
</evidence>
<accession>A0ABR2TF68</accession>
<keyword evidence="6" id="KW-0227">DNA damage</keyword>
<dbReference type="EC" id="2.3.2.27" evidence="3"/>
<proteinExistence type="predicted"/>
<evidence type="ECO:0000256" key="2">
    <source>
        <dbReference type="ARBA" id="ARBA00004123"/>
    </source>
</evidence>
<dbReference type="InterPro" id="IPR001841">
    <property type="entry name" value="Znf_RING"/>
</dbReference>
<dbReference type="InterPro" id="IPR051657">
    <property type="entry name" value="RNF168/RNF169_E3_ubiq-ligase"/>
</dbReference>
<evidence type="ECO:0000256" key="12">
    <source>
        <dbReference type="SAM" id="MobiDB-lite"/>
    </source>
</evidence>
<evidence type="ECO:0000256" key="5">
    <source>
        <dbReference type="ARBA" id="ARBA00022723"/>
    </source>
</evidence>
<evidence type="ECO:0000256" key="11">
    <source>
        <dbReference type="PROSITE-ProRule" id="PRU00175"/>
    </source>
</evidence>
<evidence type="ECO:0000256" key="3">
    <source>
        <dbReference type="ARBA" id="ARBA00012483"/>
    </source>
</evidence>
<keyword evidence="15" id="KW-1185">Reference proteome</keyword>
<protein>
    <recommendedName>
        <fullName evidence="3">RING-type E3 ubiquitin transferase</fullName>
        <ecNumber evidence="3">2.3.2.27</ecNumber>
    </recommendedName>
</protein>
<keyword evidence="8" id="KW-0833">Ubl conjugation pathway</keyword>
<feature type="compositionally biased region" description="Basic and acidic residues" evidence="12">
    <location>
        <begin position="221"/>
        <end position="238"/>
    </location>
</feature>
<comment type="caution">
    <text evidence="14">The sequence shown here is derived from an EMBL/GenBank/DDBJ whole genome shotgun (WGS) entry which is preliminary data.</text>
</comment>
<evidence type="ECO:0000256" key="6">
    <source>
        <dbReference type="ARBA" id="ARBA00022763"/>
    </source>
</evidence>
<feature type="compositionally biased region" description="Basic and acidic residues" evidence="12">
    <location>
        <begin position="349"/>
        <end position="360"/>
    </location>
</feature>
<dbReference type="EMBL" id="JBBPBN010000006">
    <property type="protein sequence ID" value="KAK9036108.1"/>
    <property type="molecule type" value="Genomic_DNA"/>
</dbReference>
<evidence type="ECO:0000256" key="10">
    <source>
        <dbReference type="ARBA" id="ARBA00023242"/>
    </source>
</evidence>
<feature type="region of interest" description="Disordered" evidence="12">
    <location>
        <begin position="194"/>
        <end position="252"/>
    </location>
</feature>
<dbReference type="PANTHER" id="PTHR23328:SF0">
    <property type="entry name" value="RING-TYPE DOMAIN-CONTAINING PROTEIN"/>
    <property type="match status" value="1"/>
</dbReference>
<keyword evidence="7 11" id="KW-0863">Zinc-finger</keyword>
<evidence type="ECO:0000313" key="15">
    <source>
        <dbReference type="Proteomes" id="UP001396334"/>
    </source>
</evidence>
<dbReference type="Proteomes" id="UP001396334">
    <property type="component" value="Unassembled WGS sequence"/>
</dbReference>
<dbReference type="Gene3D" id="3.30.40.10">
    <property type="entry name" value="Zinc/RING finger domain, C3HC4 (zinc finger)"/>
    <property type="match status" value="1"/>
</dbReference>
<organism evidence="14 15">
    <name type="scientific">Hibiscus sabdariffa</name>
    <name type="common">roselle</name>
    <dbReference type="NCBI Taxonomy" id="183260"/>
    <lineage>
        <taxon>Eukaryota</taxon>
        <taxon>Viridiplantae</taxon>
        <taxon>Streptophyta</taxon>
        <taxon>Embryophyta</taxon>
        <taxon>Tracheophyta</taxon>
        <taxon>Spermatophyta</taxon>
        <taxon>Magnoliopsida</taxon>
        <taxon>eudicotyledons</taxon>
        <taxon>Gunneridae</taxon>
        <taxon>Pentapetalae</taxon>
        <taxon>rosids</taxon>
        <taxon>malvids</taxon>
        <taxon>Malvales</taxon>
        <taxon>Malvaceae</taxon>
        <taxon>Malvoideae</taxon>
        <taxon>Hibiscus</taxon>
    </lineage>
</organism>
<evidence type="ECO:0000256" key="7">
    <source>
        <dbReference type="ARBA" id="ARBA00022771"/>
    </source>
</evidence>
<dbReference type="InterPro" id="IPR017907">
    <property type="entry name" value="Znf_RING_CS"/>
</dbReference>
<comment type="subcellular location">
    <subcellularLocation>
        <location evidence="2">Nucleus</location>
    </subcellularLocation>
</comment>
<evidence type="ECO:0000313" key="14">
    <source>
        <dbReference type="EMBL" id="KAK9036108.1"/>
    </source>
</evidence>
<sequence>MVSQQEFQRVELDVQQLQTDLHRVKTTVADRCSQVERTISAVRVEIRDELAVFKNDMQSQISGLESIIKKIFEQPRVPTGVTTESLASPAIIDAISRPVVTVDMLPKIPASLEMKIQKSTALSLHDVYHTMGLETGLRDPVRGKAPMYVGGSSSDFEAGRGRDLSDPTRGLLGPKPSIGNELFLRRCGSNSIQVSKPVQTGGNRPIHDRKRYPIQTSSVRRGQESKEESMKQRIDVKDKRKTKQAPDVSCSSPSPALECMDKLREELSCAICLDICYEPSTTPCGHSFCKKCLRSAADKCGKRCPKCRQLISNEISCALNRVLWNIIQLLFPKEVSEARKSAAGALNSRKVECRSPESGRRSTRRTRSVRPPTVSTRDAALALRLQREDLSRLESTNDSSRRRRQTPSQDEDAALALRLQREEFMESSRGNHQQTRTPPNPSFFS</sequence>
<feature type="compositionally biased region" description="Basic and acidic residues" evidence="12">
    <location>
        <begin position="157"/>
        <end position="166"/>
    </location>
</feature>
<dbReference type="PANTHER" id="PTHR23328">
    <property type="entry name" value="RING-TYPE DOMAIN-CONTAINING PROTEIN"/>
    <property type="match status" value="1"/>
</dbReference>
<reference evidence="14 15" key="1">
    <citation type="journal article" date="2024" name="G3 (Bethesda)">
        <title>Genome assembly of Hibiscus sabdariffa L. provides insights into metabolisms of medicinal natural products.</title>
        <authorList>
            <person name="Kim T."/>
        </authorList>
    </citation>
    <scope>NUCLEOTIDE SEQUENCE [LARGE SCALE GENOMIC DNA]</scope>
    <source>
        <strain evidence="14">TK-2024</strain>
        <tissue evidence="14">Old leaves</tissue>
    </source>
</reference>
<dbReference type="PROSITE" id="PS00518">
    <property type="entry name" value="ZF_RING_1"/>
    <property type="match status" value="1"/>
</dbReference>
<evidence type="ECO:0000259" key="13">
    <source>
        <dbReference type="PROSITE" id="PS50089"/>
    </source>
</evidence>
<evidence type="ECO:0000256" key="4">
    <source>
        <dbReference type="ARBA" id="ARBA00022679"/>
    </source>
</evidence>
<keyword evidence="4" id="KW-0808">Transferase</keyword>
<gene>
    <name evidence="14" type="ORF">V6N11_078125</name>
</gene>
<dbReference type="Pfam" id="PF13923">
    <property type="entry name" value="zf-C3HC4_2"/>
    <property type="match status" value="1"/>
</dbReference>
<dbReference type="InterPro" id="IPR013083">
    <property type="entry name" value="Znf_RING/FYVE/PHD"/>
</dbReference>
<feature type="compositionally biased region" description="Polar residues" evidence="12">
    <location>
        <begin position="428"/>
        <end position="437"/>
    </location>
</feature>
<keyword evidence="10" id="KW-0539">Nucleus</keyword>
<evidence type="ECO:0000256" key="8">
    <source>
        <dbReference type="ARBA" id="ARBA00022786"/>
    </source>
</evidence>
<evidence type="ECO:0000256" key="1">
    <source>
        <dbReference type="ARBA" id="ARBA00000900"/>
    </source>
</evidence>
<feature type="domain" description="RING-type" evidence="13">
    <location>
        <begin position="269"/>
        <end position="308"/>
    </location>
</feature>
<keyword evidence="9" id="KW-0862">Zinc</keyword>
<comment type="catalytic activity">
    <reaction evidence="1">
        <text>S-ubiquitinyl-[E2 ubiquitin-conjugating enzyme]-L-cysteine + [acceptor protein]-L-lysine = [E2 ubiquitin-conjugating enzyme]-L-cysteine + N(6)-ubiquitinyl-[acceptor protein]-L-lysine.</text>
        <dbReference type="EC" id="2.3.2.27"/>
    </reaction>
</comment>
<dbReference type="SMART" id="SM00184">
    <property type="entry name" value="RING"/>
    <property type="match status" value="1"/>
</dbReference>
<keyword evidence="5" id="KW-0479">Metal-binding</keyword>